<dbReference type="InterPro" id="IPR036986">
    <property type="entry name" value="S4_RNA-bd_sf"/>
</dbReference>
<dbReference type="PROSITE" id="PS50889">
    <property type="entry name" value="S4"/>
    <property type="match status" value="1"/>
</dbReference>
<dbReference type="InterPro" id="IPR050343">
    <property type="entry name" value="RsuA_PseudoU_synthase"/>
</dbReference>
<dbReference type="CDD" id="cd00165">
    <property type="entry name" value="S4"/>
    <property type="match status" value="1"/>
</dbReference>
<evidence type="ECO:0000256" key="1">
    <source>
        <dbReference type="ARBA" id="ARBA00008348"/>
    </source>
</evidence>
<dbReference type="InterPro" id="IPR000748">
    <property type="entry name" value="PsdUridine_synth_RsuA/RluB/E/F"/>
</dbReference>
<evidence type="ECO:0000256" key="7">
    <source>
        <dbReference type="RuleBase" id="RU003887"/>
    </source>
</evidence>
<evidence type="ECO:0000256" key="5">
    <source>
        <dbReference type="ARBA" id="ARBA00037590"/>
    </source>
</evidence>
<comment type="function">
    <text evidence="5">Responsible for synthesis of pseudouridine from uracil-516 in 16S ribosomal RNA.</text>
</comment>
<dbReference type="NCBIfam" id="TIGR00093">
    <property type="entry name" value="pseudouridine synthase"/>
    <property type="match status" value="1"/>
</dbReference>
<evidence type="ECO:0000256" key="4">
    <source>
        <dbReference type="ARBA" id="ARBA00036749"/>
    </source>
</evidence>
<comment type="catalytic activity">
    <reaction evidence="4">
        <text>uridine(516) in 16S rRNA = pseudouridine(516) in 16S rRNA</text>
        <dbReference type="Rhea" id="RHEA:38867"/>
        <dbReference type="Rhea" id="RHEA-COMP:10089"/>
        <dbReference type="Rhea" id="RHEA-COMP:10090"/>
        <dbReference type="ChEBI" id="CHEBI:65314"/>
        <dbReference type="ChEBI" id="CHEBI:65315"/>
        <dbReference type="EC" id="5.4.99.19"/>
    </reaction>
</comment>
<dbReference type="InterPro" id="IPR020094">
    <property type="entry name" value="TruA/RsuA/RluB/E/F_N"/>
</dbReference>
<dbReference type="InterPro" id="IPR002942">
    <property type="entry name" value="S4_RNA-bd"/>
</dbReference>
<dbReference type="EMBL" id="SJDL01000003">
    <property type="protein sequence ID" value="TBW58795.1"/>
    <property type="molecule type" value="Genomic_DNA"/>
</dbReference>
<dbReference type="InterPro" id="IPR042092">
    <property type="entry name" value="PsdUridine_s_RsuA/RluB/E/F_cat"/>
</dbReference>
<organism evidence="9 10">
    <name type="scientific">Marinobacter halodurans</name>
    <dbReference type="NCBI Taxonomy" id="2528979"/>
    <lineage>
        <taxon>Bacteria</taxon>
        <taxon>Pseudomonadati</taxon>
        <taxon>Pseudomonadota</taxon>
        <taxon>Gammaproteobacteria</taxon>
        <taxon>Pseudomonadales</taxon>
        <taxon>Marinobacteraceae</taxon>
        <taxon>Marinobacter</taxon>
    </lineage>
</organism>
<evidence type="ECO:0000313" key="10">
    <source>
        <dbReference type="Proteomes" id="UP000313645"/>
    </source>
</evidence>
<evidence type="ECO:0000313" key="9">
    <source>
        <dbReference type="EMBL" id="TBW58795.1"/>
    </source>
</evidence>
<evidence type="ECO:0000256" key="6">
    <source>
        <dbReference type="PROSITE-ProRule" id="PRU00182"/>
    </source>
</evidence>
<dbReference type="InterPro" id="IPR018496">
    <property type="entry name" value="PsdUridine_synth_RsuA/RluB_CS"/>
</dbReference>
<proteinExistence type="inferred from homology"/>
<protein>
    <recommendedName>
        <fullName evidence="7">Pseudouridine synthase</fullName>
        <ecNumber evidence="7">5.4.99.-</ecNumber>
    </recommendedName>
</protein>
<dbReference type="SUPFAM" id="SSF55174">
    <property type="entry name" value="Alpha-L RNA-binding motif"/>
    <property type="match status" value="1"/>
</dbReference>
<dbReference type="SMART" id="SM00363">
    <property type="entry name" value="S4"/>
    <property type="match status" value="1"/>
</dbReference>
<dbReference type="InterPro" id="IPR020103">
    <property type="entry name" value="PsdUridine_synth_cat_dom_sf"/>
</dbReference>
<dbReference type="EC" id="5.4.99.-" evidence="7"/>
<evidence type="ECO:0000259" key="8">
    <source>
        <dbReference type="SMART" id="SM00363"/>
    </source>
</evidence>
<evidence type="ECO:0000256" key="3">
    <source>
        <dbReference type="ARBA" id="ARBA00023235"/>
    </source>
</evidence>
<name>A0ABY1ZSJ6_9GAMM</name>
<sequence>MRLDFLIANGTGLSRKDARRALMASRVTLDGVVCRKAATQLSGEEDVRLDGEPVALTGERYLMLHKPLDVVSATRDSEHTTVLDLLPPDLRRNLHVAGRLDRDTTGLLLLTTDGQWSHRVTSPRSRCNKTYRVDLAEAWTEDMLASLRNGVTLKGEPKPTAPAQVEVLGDRQLRLIISEGRYHQVKRMLAAVGNHVDALHREAIGAVRLDPVLAPGDYRALTRKEIDSFG</sequence>
<dbReference type="PROSITE" id="PS01149">
    <property type="entry name" value="PSI_RSU"/>
    <property type="match status" value="1"/>
</dbReference>
<evidence type="ECO:0000256" key="2">
    <source>
        <dbReference type="ARBA" id="ARBA00022884"/>
    </source>
</evidence>
<dbReference type="Proteomes" id="UP000313645">
    <property type="component" value="Unassembled WGS sequence"/>
</dbReference>
<reference evidence="9 10" key="1">
    <citation type="submission" date="2019-02" db="EMBL/GenBank/DDBJ databases">
        <title>Marinobacter halodurans sp. nov., a marine bacterium isolated from sea tidal flat.</title>
        <authorList>
            <person name="Yoo Y."/>
            <person name="Lee D.W."/>
            <person name="Kim B.S."/>
            <person name="Kim J.-J."/>
        </authorList>
    </citation>
    <scope>NUCLEOTIDE SEQUENCE [LARGE SCALE GENOMIC DNA]</scope>
    <source>
        <strain evidence="9 10">YJ-S3-2</strain>
    </source>
</reference>
<keyword evidence="10" id="KW-1185">Reference proteome</keyword>
<dbReference type="RefSeq" id="WP_131478777.1">
    <property type="nucleotide sequence ID" value="NZ_SJDL01000003.1"/>
</dbReference>
<dbReference type="Gene3D" id="3.30.70.1560">
    <property type="entry name" value="Alpha-L RNA-binding motif"/>
    <property type="match status" value="1"/>
</dbReference>
<comment type="similarity">
    <text evidence="1 7">Belongs to the pseudouridine synthase RsuA family.</text>
</comment>
<dbReference type="SUPFAM" id="SSF55120">
    <property type="entry name" value="Pseudouridine synthase"/>
    <property type="match status" value="1"/>
</dbReference>
<keyword evidence="3 7" id="KW-0413">Isomerase</keyword>
<gene>
    <name evidence="9" type="ORF">EZI54_02695</name>
</gene>
<accession>A0ABY1ZSJ6</accession>
<dbReference type="PANTHER" id="PTHR47683">
    <property type="entry name" value="PSEUDOURIDINE SYNTHASE FAMILY PROTEIN-RELATED"/>
    <property type="match status" value="1"/>
</dbReference>
<dbReference type="Gene3D" id="3.30.70.580">
    <property type="entry name" value="Pseudouridine synthase I, catalytic domain, N-terminal subdomain"/>
    <property type="match status" value="1"/>
</dbReference>
<dbReference type="Gene3D" id="3.10.290.10">
    <property type="entry name" value="RNA-binding S4 domain"/>
    <property type="match status" value="1"/>
</dbReference>
<dbReference type="InterPro" id="IPR006145">
    <property type="entry name" value="PsdUridine_synth_RsuA/RluA"/>
</dbReference>
<dbReference type="CDD" id="cd02553">
    <property type="entry name" value="PseudoU_synth_RsuA"/>
    <property type="match status" value="1"/>
</dbReference>
<dbReference type="Pfam" id="PF00849">
    <property type="entry name" value="PseudoU_synth_2"/>
    <property type="match status" value="1"/>
</dbReference>
<feature type="domain" description="RNA-binding S4" evidence="8">
    <location>
        <begin position="1"/>
        <end position="59"/>
    </location>
</feature>
<keyword evidence="2 6" id="KW-0694">RNA-binding</keyword>
<dbReference type="PANTHER" id="PTHR47683:SF4">
    <property type="entry name" value="PSEUDOURIDINE SYNTHASE"/>
    <property type="match status" value="1"/>
</dbReference>
<comment type="caution">
    <text evidence="9">The sequence shown here is derived from an EMBL/GenBank/DDBJ whole genome shotgun (WGS) entry which is preliminary data.</text>
</comment>